<keyword evidence="2" id="KW-1185">Reference proteome</keyword>
<accession>A0A5C6DDU7</accession>
<protein>
    <submittedName>
        <fullName evidence="1">Uncharacterized protein</fullName>
    </submittedName>
</protein>
<reference evidence="1 2" key="1">
    <citation type="submission" date="2019-02" db="EMBL/GenBank/DDBJ databases">
        <title>Deep-cultivation of Planctomycetes and their phenomic and genomic characterization uncovers novel biology.</title>
        <authorList>
            <person name="Wiegand S."/>
            <person name="Jogler M."/>
            <person name="Boedeker C."/>
            <person name="Pinto D."/>
            <person name="Vollmers J."/>
            <person name="Rivas-Marin E."/>
            <person name="Kohn T."/>
            <person name="Peeters S.H."/>
            <person name="Heuer A."/>
            <person name="Rast P."/>
            <person name="Oberbeckmann S."/>
            <person name="Bunk B."/>
            <person name="Jeske O."/>
            <person name="Meyerdierks A."/>
            <person name="Storesund J.E."/>
            <person name="Kallscheuer N."/>
            <person name="Luecker S."/>
            <person name="Lage O.M."/>
            <person name="Pohl T."/>
            <person name="Merkel B.J."/>
            <person name="Hornburger P."/>
            <person name="Mueller R.-W."/>
            <person name="Bruemmer F."/>
            <person name="Labrenz M."/>
            <person name="Spormann A.M."/>
            <person name="Op Den Camp H."/>
            <person name="Overmann J."/>
            <person name="Amann R."/>
            <person name="Jetten M.S.M."/>
            <person name="Mascher T."/>
            <person name="Medema M.H."/>
            <person name="Devos D.P."/>
            <person name="Kaster A.-K."/>
            <person name="Ovreas L."/>
            <person name="Rohde M."/>
            <person name="Galperin M.Y."/>
            <person name="Jogler C."/>
        </authorList>
    </citation>
    <scope>NUCLEOTIDE SEQUENCE [LARGE SCALE GENOMIC DNA]</scope>
    <source>
        <strain evidence="1 2">Poly41</strain>
    </source>
</reference>
<evidence type="ECO:0000313" key="2">
    <source>
        <dbReference type="Proteomes" id="UP000319143"/>
    </source>
</evidence>
<comment type="caution">
    <text evidence="1">The sequence shown here is derived from an EMBL/GenBank/DDBJ whole genome shotgun (WGS) entry which is preliminary data.</text>
</comment>
<sequence>MVQPISCSRLLTTLAVLGILTTKQEVPMALSKINRSILLERIAPRWTHRRLGTS</sequence>
<dbReference type="AlphaFoldDB" id="A0A5C6DDU7"/>
<proteinExistence type="predicted"/>
<name>A0A5C6DDU7_9BACT</name>
<dbReference type="EMBL" id="SJPV01000007">
    <property type="protein sequence ID" value="TWU34922.1"/>
    <property type="molecule type" value="Genomic_DNA"/>
</dbReference>
<organism evidence="1 2">
    <name type="scientific">Novipirellula artificiosorum</name>
    <dbReference type="NCBI Taxonomy" id="2528016"/>
    <lineage>
        <taxon>Bacteria</taxon>
        <taxon>Pseudomonadati</taxon>
        <taxon>Planctomycetota</taxon>
        <taxon>Planctomycetia</taxon>
        <taxon>Pirellulales</taxon>
        <taxon>Pirellulaceae</taxon>
        <taxon>Novipirellula</taxon>
    </lineage>
</organism>
<evidence type="ECO:0000313" key="1">
    <source>
        <dbReference type="EMBL" id="TWU34922.1"/>
    </source>
</evidence>
<gene>
    <name evidence="1" type="ORF">Poly41_40650</name>
</gene>
<dbReference type="Proteomes" id="UP000319143">
    <property type="component" value="Unassembled WGS sequence"/>
</dbReference>